<feature type="region of interest" description="Disordered" evidence="1">
    <location>
        <begin position="31"/>
        <end position="50"/>
    </location>
</feature>
<dbReference type="SUPFAM" id="SSF56112">
    <property type="entry name" value="Protein kinase-like (PK-like)"/>
    <property type="match status" value="1"/>
</dbReference>
<dbReference type="GO" id="GO:0044773">
    <property type="term" value="P:mitotic DNA damage checkpoint signaling"/>
    <property type="evidence" value="ECO:0007669"/>
    <property type="project" value="TreeGrafter"/>
</dbReference>
<dbReference type="GO" id="GO:0005524">
    <property type="term" value="F:ATP binding"/>
    <property type="evidence" value="ECO:0007669"/>
    <property type="project" value="InterPro"/>
</dbReference>
<dbReference type="WBParaSite" id="scaffold12493_cov143.g16337">
    <property type="protein sequence ID" value="scaffold12493_cov143.g16337"/>
    <property type="gene ID" value="scaffold12493_cov143.g16337"/>
</dbReference>
<dbReference type="Gene3D" id="3.30.200.20">
    <property type="entry name" value="Phosphorylase Kinase, domain 1"/>
    <property type="match status" value="1"/>
</dbReference>
<dbReference type="SMART" id="SM00220">
    <property type="entry name" value="S_TKc"/>
    <property type="match status" value="1"/>
</dbReference>
<dbReference type="GO" id="GO:0005634">
    <property type="term" value="C:nucleus"/>
    <property type="evidence" value="ECO:0007669"/>
    <property type="project" value="TreeGrafter"/>
</dbReference>
<dbReference type="PANTHER" id="PTHR44167">
    <property type="entry name" value="OVARIAN-SPECIFIC SERINE/THREONINE-PROTEIN KINASE LOK-RELATED"/>
    <property type="match status" value="1"/>
</dbReference>
<dbReference type="Pfam" id="PF00069">
    <property type="entry name" value="Pkinase"/>
    <property type="match status" value="1"/>
</dbReference>
<evidence type="ECO:0000256" key="1">
    <source>
        <dbReference type="SAM" id="MobiDB-lite"/>
    </source>
</evidence>
<dbReference type="Gene3D" id="1.10.510.10">
    <property type="entry name" value="Transferase(Phosphotransferase) domain 1"/>
    <property type="match status" value="1"/>
</dbReference>
<sequence length="317" mass="36085">MLRKLLKGKNKSKSEVVHKASPFNYVHHESYDESEAASNTSSEAATSHGGPTTCPCGKYYRYEFTSELVAYNGGIELNLNVRMEDSIDSGTHGTIYHAILLQQSDICVVVKDMLFQHEYAPYQLKAANNEVSVLKKMAGDQSVIEYYGHNFVEYKDDAEIYGKFSIVLELGGANLKSYIQQNIVNINDEDDKSQFITKVAGGAAHALRRFHKYYGIHMDIKPHNFVISLENNSDSRIIESKLIDFSTSVYMDGKVTRKVDVYSFGVMIYKLLHKLNKDFDKINKNDLKIIKETPFFKARLNHVIKARDFFIMMISTV</sequence>
<dbReference type="InterPro" id="IPR011009">
    <property type="entry name" value="Kinase-like_dom_sf"/>
</dbReference>
<dbReference type="PANTHER" id="PTHR44167:SF24">
    <property type="entry name" value="SERINE_THREONINE-PROTEIN KINASE CHK2"/>
    <property type="match status" value="1"/>
</dbReference>
<keyword evidence="3" id="KW-1185">Reference proteome</keyword>
<dbReference type="AlphaFoldDB" id="A0A915LL35"/>
<evidence type="ECO:0000259" key="2">
    <source>
        <dbReference type="PROSITE" id="PS50011"/>
    </source>
</evidence>
<dbReference type="PROSITE" id="PS50011">
    <property type="entry name" value="PROTEIN_KINASE_DOM"/>
    <property type="match status" value="1"/>
</dbReference>
<accession>A0A915LL35</accession>
<reference evidence="4" key="1">
    <citation type="submission" date="2022-11" db="UniProtKB">
        <authorList>
            <consortium name="WormBaseParasite"/>
        </authorList>
    </citation>
    <scope>IDENTIFICATION</scope>
</reference>
<proteinExistence type="predicted"/>
<dbReference type="GO" id="GO:0004674">
    <property type="term" value="F:protein serine/threonine kinase activity"/>
    <property type="evidence" value="ECO:0007669"/>
    <property type="project" value="TreeGrafter"/>
</dbReference>
<feature type="compositionally biased region" description="Low complexity" evidence="1">
    <location>
        <begin position="36"/>
        <end position="47"/>
    </location>
</feature>
<evidence type="ECO:0000313" key="4">
    <source>
        <dbReference type="WBParaSite" id="scaffold12493_cov143.g16337"/>
    </source>
</evidence>
<name>A0A915LL35_MELJA</name>
<dbReference type="InterPro" id="IPR000719">
    <property type="entry name" value="Prot_kinase_dom"/>
</dbReference>
<dbReference type="Proteomes" id="UP000887561">
    <property type="component" value="Unplaced"/>
</dbReference>
<protein>
    <submittedName>
        <fullName evidence="4">Protein kinase domain-containing protein</fullName>
    </submittedName>
</protein>
<feature type="domain" description="Protein kinase" evidence="2">
    <location>
        <begin position="81"/>
        <end position="317"/>
    </location>
</feature>
<evidence type="ECO:0000313" key="3">
    <source>
        <dbReference type="Proteomes" id="UP000887561"/>
    </source>
</evidence>
<organism evidence="3 4">
    <name type="scientific">Meloidogyne javanica</name>
    <name type="common">Root-knot nematode worm</name>
    <dbReference type="NCBI Taxonomy" id="6303"/>
    <lineage>
        <taxon>Eukaryota</taxon>
        <taxon>Metazoa</taxon>
        <taxon>Ecdysozoa</taxon>
        <taxon>Nematoda</taxon>
        <taxon>Chromadorea</taxon>
        <taxon>Rhabditida</taxon>
        <taxon>Tylenchina</taxon>
        <taxon>Tylenchomorpha</taxon>
        <taxon>Tylenchoidea</taxon>
        <taxon>Meloidogynidae</taxon>
        <taxon>Meloidogyninae</taxon>
        <taxon>Meloidogyne</taxon>
        <taxon>Meloidogyne incognita group</taxon>
    </lineage>
</organism>